<dbReference type="EMBL" id="RJUK01000001">
    <property type="protein sequence ID" value="ROQ19567.1"/>
    <property type="molecule type" value="Genomic_DNA"/>
</dbReference>
<dbReference type="Proteomes" id="UP000273643">
    <property type="component" value="Unassembled WGS sequence"/>
</dbReference>
<reference evidence="2 3" key="1">
    <citation type="submission" date="2018-11" db="EMBL/GenBank/DDBJ databases">
        <title>Genomic Encyclopedia of Type Strains, Phase IV (KMG-IV): sequencing the most valuable type-strain genomes for metagenomic binning, comparative biology and taxonomic classification.</title>
        <authorList>
            <person name="Goeker M."/>
        </authorList>
    </citation>
    <scope>NUCLEOTIDE SEQUENCE [LARGE SCALE GENOMIC DNA]</scope>
    <source>
        <strain evidence="2 3">DSM 16974</strain>
    </source>
</reference>
<dbReference type="AlphaFoldDB" id="A0A3N1NX44"/>
<sequence>MKRLVTLVTVVFIGVSAFSVVRALYQGGDERAGTPLLKVPVESLSERPGRGTSARSATTPVEAPREDAQASRSDAVPEERRRLHDDLSLGIALGFTREEALALIQQTDLEQLEAFFSQRSHITADWLNRQGLGVEHLRELYARWAAGTPPELAPDNPGALIFSRYRSGQDGSPFRAQNRFSAQDRTVYLHYQLPTEYQQASVIIRWAREDQPGLSHFDYHPLTDDTGLRQEAWVRPRQGWEPGTYRVEIYGAEPSLPLIAQRDYEVLP</sequence>
<protein>
    <submittedName>
        <fullName evidence="2">Uncharacterized protein</fullName>
    </submittedName>
</protein>
<dbReference type="RefSeq" id="WP_123636907.1">
    <property type="nucleotide sequence ID" value="NZ_RJUK01000001.1"/>
</dbReference>
<comment type="caution">
    <text evidence="2">The sequence shown here is derived from an EMBL/GenBank/DDBJ whole genome shotgun (WGS) entry which is preliminary data.</text>
</comment>
<dbReference type="OrthoDB" id="5704574at2"/>
<proteinExistence type="predicted"/>
<gene>
    <name evidence="2" type="ORF">EDC38_0151</name>
</gene>
<name>A0A3N1NX44_9GAMM</name>
<evidence type="ECO:0000256" key="1">
    <source>
        <dbReference type="SAM" id="MobiDB-lite"/>
    </source>
</evidence>
<feature type="compositionally biased region" description="Basic and acidic residues" evidence="1">
    <location>
        <begin position="63"/>
        <end position="81"/>
    </location>
</feature>
<evidence type="ECO:0000313" key="2">
    <source>
        <dbReference type="EMBL" id="ROQ19567.1"/>
    </source>
</evidence>
<accession>A0A3N1NX44</accession>
<evidence type="ECO:0000313" key="3">
    <source>
        <dbReference type="Proteomes" id="UP000273643"/>
    </source>
</evidence>
<feature type="region of interest" description="Disordered" evidence="1">
    <location>
        <begin position="39"/>
        <end position="81"/>
    </location>
</feature>
<organism evidence="2 3">
    <name type="scientific">Marinimicrobium koreense</name>
    <dbReference type="NCBI Taxonomy" id="306545"/>
    <lineage>
        <taxon>Bacteria</taxon>
        <taxon>Pseudomonadati</taxon>
        <taxon>Pseudomonadota</taxon>
        <taxon>Gammaproteobacteria</taxon>
        <taxon>Cellvibrionales</taxon>
        <taxon>Cellvibrionaceae</taxon>
        <taxon>Marinimicrobium</taxon>
    </lineage>
</organism>
<keyword evidence="3" id="KW-1185">Reference proteome</keyword>